<dbReference type="Gene3D" id="1.10.287.130">
    <property type="match status" value="1"/>
</dbReference>
<keyword evidence="7" id="KW-0418">Kinase</keyword>
<keyword evidence="10 11" id="KW-0472">Membrane</keyword>
<evidence type="ECO:0000259" key="12">
    <source>
        <dbReference type="PROSITE" id="PS50109"/>
    </source>
</evidence>
<evidence type="ECO:0000256" key="2">
    <source>
        <dbReference type="ARBA" id="ARBA00004236"/>
    </source>
</evidence>
<comment type="subcellular location">
    <subcellularLocation>
        <location evidence="2">Cell membrane</location>
    </subcellularLocation>
</comment>
<dbReference type="SUPFAM" id="SSF55874">
    <property type="entry name" value="ATPase domain of HSP90 chaperone/DNA topoisomerase II/histidine kinase"/>
    <property type="match status" value="1"/>
</dbReference>
<dbReference type="InterPro" id="IPR050428">
    <property type="entry name" value="TCS_sensor_his_kinase"/>
</dbReference>
<protein>
    <recommendedName>
        <fullName evidence="3">histidine kinase</fullName>
        <ecNumber evidence="3">2.7.13.3</ecNumber>
    </recommendedName>
</protein>
<evidence type="ECO:0000256" key="10">
    <source>
        <dbReference type="ARBA" id="ARBA00023136"/>
    </source>
</evidence>
<evidence type="ECO:0000256" key="4">
    <source>
        <dbReference type="ARBA" id="ARBA00022553"/>
    </source>
</evidence>
<reference evidence="14 15" key="1">
    <citation type="journal article" date="2019" name="Int. J. Syst. Evol. Microbiol.">
        <title>The Global Catalogue of Microorganisms (GCM) 10K type strain sequencing project: providing services to taxonomists for standard genome sequencing and annotation.</title>
        <authorList>
            <consortium name="The Broad Institute Genomics Platform"/>
            <consortium name="The Broad Institute Genome Sequencing Center for Infectious Disease"/>
            <person name="Wu L."/>
            <person name="Ma J."/>
        </authorList>
    </citation>
    <scope>NUCLEOTIDE SEQUENCE [LARGE SCALE GENOMIC DNA]</scope>
    <source>
        <strain evidence="14 15">JCM 6922</strain>
    </source>
</reference>
<dbReference type="InterPro" id="IPR036097">
    <property type="entry name" value="HisK_dim/P_sf"/>
</dbReference>
<keyword evidence="4" id="KW-0597">Phosphoprotein</keyword>
<dbReference type="InterPro" id="IPR003594">
    <property type="entry name" value="HATPase_dom"/>
</dbReference>
<evidence type="ECO:0000256" key="5">
    <source>
        <dbReference type="ARBA" id="ARBA00022679"/>
    </source>
</evidence>
<evidence type="ECO:0000313" key="15">
    <source>
        <dbReference type="Proteomes" id="UP001500460"/>
    </source>
</evidence>
<dbReference type="Pfam" id="PF02518">
    <property type="entry name" value="HATPase_c"/>
    <property type="match status" value="1"/>
</dbReference>
<keyword evidence="9" id="KW-0902">Two-component regulatory system</keyword>
<dbReference type="PANTHER" id="PTHR45436:SF5">
    <property type="entry name" value="SENSOR HISTIDINE KINASE TRCS"/>
    <property type="match status" value="1"/>
</dbReference>
<organism evidence="14 15">
    <name type="scientific">Streptomyces glaucus</name>
    <dbReference type="NCBI Taxonomy" id="284029"/>
    <lineage>
        <taxon>Bacteria</taxon>
        <taxon>Bacillati</taxon>
        <taxon>Actinomycetota</taxon>
        <taxon>Actinomycetes</taxon>
        <taxon>Kitasatosporales</taxon>
        <taxon>Streptomycetaceae</taxon>
        <taxon>Streptomyces</taxon>
    </lineage>
</organism>
<dbReference type="InterPro" id="IPR003660">
    <property type="entry name" value="HAMP_dom"/>
</dbReference>
<keyword evidence="6 11" id="KW-0812">Transmembrane</keyword>
<dbReference type="SUPFAM" id="SSF47384">
    <property type="entry name" value="Homodimeric domain of signal transducing histidine kinase"/>
    <property type="match status" value="1"/>
</dbReference>
<dbReference type="PANTHER" id="PTHR45436">
    <property type="entry name" value="SENSOR HISTIDINE KINASE YKOH"/>
    <property type="match status" value="1"/>
</dbReference>
<dbReference type="PROSITE" id="PS50109">
    <property type="entry name" value="HIS_KIN"/>
    <property type="match status" value="1"/>
</dbReference>
<dbReference type="SUPFAM" id="SSF158472">
    <property type="entry name" value="HAMP domain-like"/>
    <property type="match status" value="1"/>
</dbReference>
<proteinExistence type="predicted"/>
<dbReference type="Gene3D" id="3.30.565.10">
    <property type="entry name" value="Histidine kinase-like ATPase, C-terminal domain"/>
    <property type="match status" value="1"/>
</dbReference>
<comment type="caution">
    <text evidence="14">The sequence shown here is derived from an EMBL/GenBank/DDBJ whole genome shotgun (WGS) entry which is preliminary data.</text>
</comment>
<evidence type="ECO:0000256" key="7">
    <source>
        <dbReference type="ARBA" id="ARBA00022777"/>
    </source>
</evidence>
<feature type="transmembrane region" description="Helical" evidence="11">
    <location>
        <begin position="41"/>
        <end position="61"/>
    </location>
</feature>
<evidence type="ECO:0000256" key="8">
    <source>
        <dbReference type="ARBA" id="ARBA00022989"/>
    </source>
</evidence>
<keyword evidence="8 11" id="KW-1133">Transmembrane helix</keyword>
<dbReference type="Pfam" id="PF00512">
    <property type="entry name" value="HisKA"/>
    <property type="match status" value="1"/>
</dbReference>
<evidence type="ECO:0000256" key="1">
    <source>
        <dbReference type="ARBA" id="ARBA00000085"/>
    </source>
</evidence>
<dbReference type="PRINTS" id="PR00344">
    <property type="entry name" value="BCTRLSENSOR"/>
</dbReference>
<evidence type="ECO:0000256" key="3">
    <source>
        <dbReference type="ARBA" id="ARBA00012438"/>
    </source>
</evidence>
<dbReference type="Gene3D" id="6.10.340.10">
    <property type="match status" value="1"/>
</dbReference>
<evidence type="ECO:0000256" key="6">
    <source>
        <dbReference type="ARBA" id="ARBA00022692"/>
    </source>
</evidence>
<name>A0ABN3K194_9ACTN</name>
<comment type="catalytic activity">
    <reaction evidence="1">
        <text>ATP + protein L-histidine = ADP + protein N-phospho-L-histidine.</text>
        <dbReference type="EC" id="2.7.13.3"/>
    </reaction>
</comment>
<sequence length="380" mass="40970">MTPAARPSRTPPHRLIARLRATVAAGRGRRLLRQRPLRTRIGALVTALCALALAATALAWLATANGVVIVATELTGLCMVAVVSTLAVRRALRPLEHAADTADTIASGDLTRRITAADTAPTTEVGRLAHALNAMLDQIQSAMAAREASEERMRRFVADASHELRTPLQSLRGYTELYQHGALPDKASVDDAIDRMHAEVQRMGKLVEALLMLARLDEESEAPLEPVNLSRIVTDSVRDAAAVEPARPYTLHIQDSVTVLGDEAQLRSLLANLLSNVRMHTPPAAPCTVELRTGDSQVILTVRDNGPGIPAHAVNHVFDRFYRADKGRSRTHGGTGLGLAITAAIAEHHHAHIDLDSRLDHGTRISVAFPKPEADHSSET</sequence>
<feature type="domain" description="HAMP" evidence="13">
    <location>
        <begin position="89"/>
        <end position="144"/>
    </location>
</feature>
<dbReference type="PROSITE" id="PS50885">
    <property type="entry name" value="HAMP"/>
    <property type="match status" value="1"/>
</dbReference>
<evidence type="ECO:0000259" key="13">
    <source>
        <dbReference type="PROSITE" id="PS50885"/>
    </source>
</evidence>
<dbReference type="CDD" id="cd00075">
    <property type="entry name" value="HATPase"/>
    <property type="match status" value="1"/>
</dbReference>
<gene>
    <name evidence="14" type="ORF">GCM10010421_37980</name>
</gene>
<dbReference type="Pfam" id="PF00672">
    <property type="entry name" value="HAMP"/>
    <property type="match status" value="1"/>
</dbReference>
<evidence type="ECO:0000313" key="14">
    <source>
        <dbReference type="EMBL" id="GAA2443341.1"/>
    </source>
</evidence>
<feature type="domain" description="Histidine kinase" evidence="12">
    <location>
        <begin position="159"/>
        <end position="373"/>
    </location>
</feature>
<dbReference type="Proteomes" id="UP001500460">
    <property type="component" value="Unassembled WGS sequence"/>
</dbReference>
<dbReference type="EC" id="2.7.13.3" evidence="3"/>
<dbReference type="InterPro" id="IPR003661">
    <property type="entry name" value="HisK_dim/P_dom"/>
</dbReference>
<feature type="transmembrane region" description="Helical" evidence="11">
    <location>
        <begin position="67"/>
        <end position="88"/>
    </location>
</feature>
<dbReference type="CDD" id="cd00082">
    <property type="entry name" value="HisKA"/>
    <property type="match status" value="1"/>
</dbReference>
<keyword evidence="15" id="KW-1185">Reference proteome</keyword>
<dbReference type="InterPro" id="IPR036890">
    <property type="entry name" value="HATPase_C_sf"/>
</dbReference>
<dbReference type="InterPro" id="IPR005467">
    <property type="entry name" value="His_kinase_dom"/>
</dbReference>
<keyword evidence="5" id="KW-0808">Transferase</keyword>
<evidence type="ECO:0000256" key="11">
    <source>
        <dbReference type="SAM" id="Phobius"/>
    </source>
</evidence>
<dbReference type="SMART" id="SM00387">
    <property type="entry name" value="HATPase_c"/>
    <property type="match status" value="1"/>
</dbReference>
<dbReference type="SMART" id="SM00388">
    <property type="entry name" value="HisKA"/>
    <property type="match status" value="1"/>
</dbReference>
<dbReference type="SMART" id="SM00304">
    <property type="entry name" value="HAMP"/>
    <property type="match status" value="1"/>
</dbReference>
<accession>A0ABN3K194</accession>
<dbReference type="EMBL" id="BAAATK010000023">
    <property type="protein sequence ID" value="GAA2443341.1"/>
    <property type="molecule type" value="Genomic_DNA"/>
</dbReference>
<dbReference type="InterPro" id="IPR004358">
    <property type="entry name" value="Sig_transdc_His_kin-like_C"/>
</dbReference>
<dbReference type="CDD" id="cd06225">
    <property type="entry name" value="HAMP"/>
    <property type="match status" value="1"/>
</dbReference>
<evidence type="ECO:0000256" key="9">
    <source>
        <dbReference type="ARBA" id="ARBA00023012"/>
    </source>
</evidence>